<evidence type="ECO:0000256" key="5">
    <source>
        <dbReference type="ARBA" id="ARBA00023274"/>
    </source>
</evidence>
<protein>
    <recommendedName>
        <fullName evidence="6">Large ribosomal subunit protein uL10</fullName>
    </recommendedName>
    <alternativeName>
        <fullName evidence="6">Acidic ribosomal protein P0 homolog</fullName>
    </alternativeName>
</protein>
<dbReference type="InterPro" id="IPR040637">
    <property type="entry name" value="Ribosomal_uL10-like_insert"/>
</dbReference>
<dbReference type="FunFam" id="3.90.105.20:FF:000001">
    <property type="entry name" value="60S acidic ribosomal protein P0"/>
    <property type="match status" value="1"/>
</dbReference>
<dbReference type="SUPFAM" id="SSF160369">
    <property type="entry name" value="Ribosomal protein L10-like"/>
    <property type="match status" value="1"/>
</dbReference>
<comment type="caution">
    <text evidence="9">The sequence shown here is derived from an EMBL/GenBank/DDBJ whole genome shotgun (WGS) entry which is preliminary data.</text>
</comment>
<evidence type="ECO:0000256" key="7">
    <source>
        <dbReference type="SAM" id="MobiDB-lite"/>
    </source>
</evidence>
<dbReference type="PANTHER" id="PTHR45699:SF3">
    <property type="entry name" value="LARGE RIBOSOMAL SUBUNIT PROTEIN UL10"/>
    <property type="match status" value="1"/>
</dbReference>
<dbReference type="Gene3D" id="3.90.105.20">
    <property type="match status" value="1"/>
</dbReference>
<keyword evidence="4 6" id="KW-0689">Ribosomal protein</keyword>
<evidence type="ECO:0000256" key="3">
    <source>
        <dbReference type="ARBA" id="ARBA00022884"/>
    </source>
</evidence>
<evidence type="ECO:0000259" key="8">
    <source>
        <dbReference type="Pfam" id="PF17777"/>
    </source>
</evidence>
<dbReference type="GO" id="GO:0022625">
    <property type="term" value="C:cytosolic large ribosomal subunit"/>
    <property type="evidence" value="ECO:0007669"/>
    <property type="project" value="TreeGrafter"/>
</dbReference>
<evidence type="ECO:0000256" key="1">
    <source>
        <dbReference type="ARBA" id="ARBA00008889"/>
    </source>
</evidence>
<proteinExistence type="inferred from homology"/>
<dbReference type="GO" id="GO:0002181">
    <property type="term" value="P:cytoplasmic translation"/>
    <property type="evidence" value="ECO:0007669"/>
    <property type="project" value="TreeGrafter"/>
</dbReference>
<dbReference type="Pfam" id="PF00466">
    <property type="entry name" value="Ribosomal_L10"/>
    <property type="match status" value="1"/>
</dbReference>
<organism evidence="9 10">
    <name type="scientific">Pyrodictium delaneyi</name>
    <dbReference type="NCBI Taxonomy" id="1273541"/>
    <lineage>
        <taxon>Archaea</taxon>
        <taxon>Thermoproteota</taxon>
        <taxon>Thermoprotei</taxon>
        <taxon>Desulfurococcales</taxon>
        <taxon>Pyrodictiaceae</taxon>
        <taxon>Pyrodictium</taxon>
    </lineage>
</organism>
<dbReference type="GO" id="GO:0070180">
    <property type="term" value="F:large ribosomal subunit rRNA binding"/>
    <property type="evidence" value="ECO:0007669"/>
    <property type="project" value="UniProtKB-UniRule"/>
</dbReference>
<dbReference type="Proteomes" id="UP000600071">
    <property type="component" value="Unassembled WGS sequence"/>
</dbReference>
<comment type="subunit">
    <text evidence="6">Part of the 50S ribosomal subunit. Forms part of the ribosomal stalk which helps the ribosome interact with GTP-bound translation factors. Forms a heptameric L10(L12)2(L12)2(L12)2 complex, where L10 forms an elongated spine to which the L12 dimers bind in a sequential fashion.</text>
</comment>
<dbReference type="InterPro" id="IPR050323">
    <property type="entry name" value="Ribosomal_protein_uL10"/>
</dbReference>
<evidence type="ECO:0000313" key="9">
    <source>
        <dbReference type="EMBL" id="HIQ24080.1"/>
    </source>
</evidence>
<keyword evidence="2 6" id="KW-0699">rRNA-binding</keyword>
<sequence>MSVAQTRVRRIPEWKIKEVEELAELAKNHKVVAIVDLSKTPTAQLQRIRRKIERKFGDKVVLRVAKNTLFKLALKKAGIDPSPLEPYLTGTNMFIFTNLNPFELALALEKIYATKPAKPGDIAPTEIVLPAGDTGFKPGPIMSVFGKLRVPIRVQGGSIWIAKDTKVAKPGDEISPELASILQKLGIEPIIVKLKVKAAYEDGVVIPADKLILDLEAYRRDVAQAHLTALMVGVEIAYPEPQVLELAIPMAVRRALAVAAEAGYVTPDNAEYVIGLAVAKALAIVTALGDKAKELGIDIQVAAPAATAAPTEEKKEEEEEGTEEKKEEVSEEQLAAGLENLFGF</sequence>
<dbReference type="NCBIfam" id="NF003095">
    <property type="entry name" value="PRK04019.1-1"/>
    <property type="match status" value="1"/>
</dbReference>
<keyword evidence="5 6" id="KW-0687">Ribonucleoprotein</keyword>
<dbReference type="Pfam" id="PF17777">
    <property type="entry name" value="RL10P_insert"/>
    <property type="match status" value="1"/>
</dbReference>
<name>A0A832ZUR8_9CREN</name>
<accession>A0A832ZUR8</accession>
<feature type="region of interest" description="Disordered" evidence="7">
    <location>
        <begin position="304"/>
        <end position="344"/>
    </location>
</feature>
<dbReference type="EMBL" id="DQVR01000076">
    <property type="protein sequence ID" value="HIQ24080.1"/>
    <property type="molecule type" value="Genomic_DNA"/>
</dbReference>
<comment type="function">
    <text evidence="6">Forms part of the ribosomal stalk, playing a central role in the interaction of the ribosome with GTP-bound translation factors.</text>
</comment>
<dbReference type="PANTHER" id="PTHR45699">
    <property type="entry name" value="60S ACIDIC RIBOSOMAL PROTEIN P0"/>
    <property type="match status" value="1"/>
</dbReference>
<comment type="similarity">
    <text evidence="1 6">Belongs to the universal ribosomal protein uL10 family.</text>
</comment>
<feature type="domain" description="Large ribosomal subunit protein uL10-like insertion" evidence="8">
    <location>
        <begin position="117"/>
        <end position="187"/>
    </location>
</feature>
<evidence type="ECO:0000256" key="4">
    <source>
        <dbReference type="ARBA" id="ARBA00022980"/>
    </source>
</evidence>
<dbReference type="AlphaFoldDB" id="A0A832ZUR8"/>
<dbReference type="InterPro" id="IPR043141">
    <property type="entry name" value="Ribosomal_uL10-like_sf"/>
</dbReference>
<dbReference type="InterPro" id="IPR022909">
    <property type="entry name" value="Ribosomal_uL10_arc"/>
</dbReference>
<dbReference type="GO" id="GO:0000027">
    <property type="term" value="P:ribosomal large subunit assembly"/>
    <property type="evidence" value="ECO:0007669"/>
    <property type="project" value="TreeGrafter"/>
</dbReference>
<dbReference type="InterPro" id="IPR043164">
    <property type="entry name" value="Ribosomal_uL10-like_insert_sf"/>
</dbReference>
<evidence type="ECO:0000313" key="10">
    <source>
        <dbReference type="Proteomes" id="UP000600071"/>
    </source>
</evidence>
<evidence type="ECO:0000256" key="2">
    <source>
        <dbReference type="ARBA" id="ARBA00022730"/>
    </source>
</evidence>
<dbReference type="GO" id="GO:0003735">
    <property type="term" value="F:structural constituent of ribosome"/>
    <property type="evidence" value="ECO:0007669"/>
    <property type="project" value="TreeGrafter"/>
</dbReference>
<dbReference type="Gene3D" id="3.30.70.1730">
    <property type="match status" value="1"/>
</dbReference>
<gene>
    <name evidence="6" type="primary">rpl10</name>
    <name evidence="6" type="synonym">rplP0</name>
    <name evidence="9" type="ORF">EYH50_03430</name>
</gene>
<reference evidence="9" key="1">
    <citation type="journal article" date="2020" name="ISME J.">
        <title>Gammaproteobacteria mediating utilization of methyl-, sulfur- and petroleum organic compounds in deep ocean hydrothermal plumes.</title>
        <authorList>
            <person name="Zhou Z."/>
            <person name="Liu Y."/>
            <person name="Pan J."/>
            <person name="Cron B.R."/>
            <person name="Toner B.M."/>
            <person name="Anantharaman K."/>
            <person name="Breier J.A."/>
            <person name="Dick G.J."/>
            <person name="Li M."/>
        </authorList>
    </citation>
    <scope>NUCLEOTIDE SEQUENCE</scope>
    <source>
        <strain evidence="9">SZUA-1523</strain>
    </source>
</reference>
<keyword evidence="3 6" id="KW-0694">RNA-binding</keyword>
<dbReference type="HAMAP" id="MF_00280">
    <property type="entry name" value="Ribosomal_uL10_arch"/>
    <property type="match status" value="1"/>
</dbReference>
<dbReference type="CDD" id="cd05795">
    <property type="entry name" value="Ribosomal_P0_L10e"/>
    <property type="match status" value="1"/>
</dbReference>
<dbReference type="InterPro" id="IPR001790">
    <property type="entry name" value="Ribosomal_uL10"/>
</dbReference>
<evidence type="ECO:0000256" key="6">
    <source>
        <dbReference type="HAMAP-Rule" id="MF_00280"/>
    </source>
</evidence>
<dbReference type="Gene3D" id="6.10.140.760">
    <property type="match status" value="1"/>
</dbReference>